<accession>A0A1J4JXG5</accession>
<dbReference type="AlphaFoldDB" id="A0A1J4JXG5"/>
<reference evidence="2" key="1">
    <citation type="submission" date="2016-10" db="EMBL/GenBank/DDBJ databases">
        <authorList>
            <person name="Benchimol M."/>
            <person name="Almeida L.G."/>
            <person name="Vasconcelos A.T."/>
            <person name="Perreira-Neves A."/>
            <person name="Rosa I.A."/>
            <person name="Tasca T."/>
            <person name="Bogo M.R."/>
            <person name="de Souza W."/>
        </authorList>
    </citation>
    <scope>NUCLEOTIDE SEQUENCE [LARGE SCALE GENOMIC DNA]</scope>
    <source>
        <strain evidence="2">K</strain>
    </source>
</reference>
<dbReference type="Proteomes" id="UP000179807">
    <property type="component" value="Unassembled WGS sequence"/>
</dbReference>
<dbReference type="GeneID" id="94841098"/>
<dbReference type="VEuPathDB" id="TrichDB:TRFO_28804"/>
<evidence type="ECO:0000313" key="2">
    <source>
        <dbReference type="EMBL" id="OHT03683.1"/>
    </source>
</evidence>
<protein>
    <submittedName>
        <fullName evidence="2">Uncharacterized protein</fullName>
    </submittedName>
</protein>
<gene>
    <name evidence="2" type="ORF">TRFO_28804</name>
</gene>
<feature type="region of interest" description="Disordered" evidence="1">
    <location>
        <begin position="164"/>
        <end position="213"/>
    </location>
</feature>
<evidence type="ECO:0000256" key="1">
    <source>
        <dbReference type="SAM" id="MobiDB-lite"/>
    </source>
</evidence>
<keyword evidence="3" id="KW-1185">Reference proteome</keyword>
<sequence>MYSFTSPKELDNRCKALEFEISMHNQFDSELYPTRPNRIKKTRWNFELLNTENQQIKQMARKAFDPAHAFVSIPENCTPNDKYARNQFSDYNGCNCYNPYGPYYPNNDVRNVKPMISQPHRVSDPAVFRLHRQQMRDENEEEEKYCQHVRSEPHRPFIEQIDFGRNQRNSNQNNSSNNSSLNDRSEQYNQKLKRNRGNHSSLSSRSKTSASDLDSTIEQFVDKIDDFKKW</sequence>
<organism evidence="2 3">
    <name type="scientific">Tritrichomonas foetus</name>
    <dbReference type="NCBI Taxonomy" id="1144522"/>
    <lineage>
        <taxon>Eukaryota</taxon>
        <taxon>Metamonada</taxon>
        <taxon>Parabasalia</taxon>
        <taxon>Tritrichomonadida</taxon>
        <taxon>Tritrichomonadidae</taxon>
        <taxon>Tritrichomonas</taxon>
    </lineage>
</organism>
<proteinExistence type="predicted"/>
<feature type="compositionally biased region" description="Low complexity" evidence="1">
    <location>
        <begin position="166"/>
        <end position="180"/>
    </location>
</feature>
<feature type="compositionally biased region" description="Low complexity" evidence="1">
    <location>
        <begin position="200"/>
        <end position="213"/>
    </location>
</feature>
<name>A0A1J4JXG5_9EUKA</name>
<evidence type="ECO:0000313" key="3">
    <source>
        <dbReference type="Proteomes" id="UP000179807"/>
    </source>
</evidence>
<dbReference type="RefSeq" id="XP_068356819.1">
    <property type="nucleotide sequence ID" value="XM_068506394.1"/>
</dbReference>
<comment type="caution">
    <text evidence="2">The sequence shown here is derived from an EMBL/GenBank/DDBJ whole genome shotgun (WGS) entry which is preliminary data.</text>
</comment>
<dbReference type="EMBL" id="MLAK01000817">
    <property type="protein sequence ID" value="OHT03683.1"/>
    <property type="molecule type" value="Genomic_DNA"/>
</dbReference>